<dbReference type="InterPro" id="IPR014729">
    <property type="entry name" value="Rossmann-like_a/b/a_fold"/>
</dbReference>
<dbReference type="InterPro" id="IPR002300">
    <property type="entry name" value="aa-tRNA-synth_Ia"/>
</dbReference>
<dbReference type="OrthoDB" id="629407at2759"/>
<gene>
    <name evidence="10" type="ORF">GPM918_LOCUS16217</name>
    <name evidence="11" type="ORF">SRO942_LOCUS16217</name>
</gene>
<accession>A0A814KE92</accession>
<keyword evidence="7" id="KW-0030">Aminoacyl-tRNA synthetase</keyword>
<dbReference type="GO" id="GO:0006438">
    <property type="term" value="P:valyl-tRNA aminoacylation"/>
    <property type="evidence" value="ECO:0007669"/>
    <property type="project" value="InterPro"/>
</dbReference>
<keyword evidence="5" id="KW-0067">ATP-binding</keyword>
<evidence type="ECO:0000256" key="8">
    <source>
        <dbReference type="ARBA" id="ARBA00029936"/>
    </source>
</evidence>
<comment type="caution">
    <text evidence="10">The sequence shown here is derived from an EMBL/GenBank/DDBJ whole genome shotgun (WGS) entry which is preliminary data.</text>
</comment>
<keyword evidence="3" id="KW-0436">Ligase</keyword>
<keyword evidence="4" id="KW-0547">Nucleotide-binding</keyword>
<comment type="similarity">
    <text evidence="1">Belongs to the class-I aminoacyl-tRNA synthetase family.</text>
</comment>
<name>A0A814KE92_9BILA</name>
<dbReference type="EMBL" id="CAJOBC010004219">
    <property type="protein sequence ID" value="CAF3819353.1"/>
    <property type="molecule type" value="Genomic_DNA"/>
</dbReference>
<dbReference type="Pfam" id="PF00133">
    <property type="entry name" value="tRNA-synt_1"/>
    <property type="match status" value="1"/>
</dbReference>
<dbReference type="GO" id="GO:0005829">
    <property type="term" value="C:cytosol"/>
    <property type="evidence" value="ECO:0007669"/>
    <property type="project" value="TreeGrafter"/>
</dbReference>
<evidence type="ECO:0000256" key="6">
    <source>
        <dbReference type="ARBA" id="ARBA00022917"/>
    </source>
</evidence>
<evidence type="ECO:0000259" key="9">
    <source>
        <dbReference type="Pfam" id="PF00133"/>
    </source>
</evidence>
<dbReference type="PANTHER" id="PTHR11946">
    <property type="entry name" value="VALYL-TRNA SYNTHETASES"/>
    <property type="match status" value="1"/>
</dbReference>
<evidence type="ECO:0000256" key="2">
    <source>
        <dbReference type="ARBA" id="ARBA00013169"/>
    </source>
</evidence>
<sequence>MLLNHWRKTFIDIELLNTWLPSIKQLVILNADYYQYQLVQPLLKPLVSVTNTLQHLHLVFERPTYWYPSILSELIHYHISVHTMILEVEKGENEKKFRGEITSYTSATAIGEKKNINCELPQCYSPKYIEAAWYPWWENQGPEYYDEHPPSNASIPRKNFIMVIRPPNVTGYLHLGHVIMCTLEDTISRWHRMCGDTVLWVPDCDHAGIATQVVVEKELMREKNYQDMIWEEKNF</sequence>
<dbReference type="InterPro" id="IPR001412">
    <property type="entry name" value="aa-tRNA-synth_I_CS"/>
</dbReference>
<dbReference type="GO" id="GO:0004832">
    <property type="term" value="F:valine-tRNA ligase activity"/>
    <property type="evidence" value="ECO:0007669"/>
    <property type="project" value="UniProtKB-EC"/>
</dbReference>
<keyword evidence="6" id="KW-0648">Protein biosynthesis</keyword>
<dbReference type="Proteomes" id="UP000681722">
    <property type="component" value="Unassembled WGS sequence"/>
</dbReference>
<feature type="domain" description="Aminoacyl-tRNA synthetase class Ia" evidence="9">
    <location>
        <begin position="133"/>
        <end position="227"/>
    </location>
</feature>
<evidence type="ECO:0000256" key="3">
    <source>
        <dbReference type="ARBA" id="ARBA00022598"/>
    </source>
</evidence>
<evidence type="ECO:0000313" key="12">
    <source>
        <dbReference type="Proteomes" id="UP000663829"/>
    </source>
</evidence>
<protein>
    <recommendedName>
        <fullName evidence="2">valine--tRNA ligase</fullName>
        <ecNumber evidence="2">6.1.1.9</ecNumber>
    </recommendedName>
    <alternativeName>
        <fullName evidence="8">Valyl-tRNA synthetase</fullName>
    </alternativeName>
</protein>
<dbReference type="Gene3D" id="3.40.50.620">
    <property type="entry name" value="HUPs"/>
    <property type="match status" value="1"/>
</dbReference>
<evidence type="ECO:0000313" key="11">
    <source>
        <dbReference type="EMBL" id="CAF3819353.1"/>
    </source>
</evidence>
<evidence type="ECO:0000256" key="1">
    <source>
        <dbReference type="ARBA" id="ARBA00005594"/>
    </source>
</evidence>
<dbReference type="EMBL" id="CAJNOQ010004219">
    <property type="protein sequence ID" value="CAF1049692.1"/>
    <property type="molecule type" value="Genomic_DNA"/>
</dbReference>
<proteinExistence type="inferred from homology"/>
<dbReference type="GO" id="GO:0005524">
    <property type="term" value="F:ATP binding"/>
    <property type="evidence" value="ECO:0007669"/>
    <property type="project" value="UniProtKB-KW"/>
</dbReference>
<evidence type="ECO:0000313" key="10">
    <source>
        <dbReference type="EMBL" id="CAF1049692.1"/>
    </source>
</evidence>
<organism evidence="10 12">
    <name type="scientific">Didymodactylos carnosus</name>
    <dbReference type="NCBI Taxonomy" id="1234261"/>
    <lineage>
        <taxon>Eukaryota</taxon>
        <taxon>Metazoa</taxon>
        <taxon>Spiralia</taxon>
        <taxon>Gnathifera</taxon>
        <taxon>Rotifera</taxon>
        <taxon>Eurotatoria</taxon>
        <taxon>Bdelloidea</taxon>
        <taxon>Philodinida</taxon>
        <taxon>Philodinidae</taxon>
        <taxon>Didymodactylos</taxon>
    </lineage>
</organism>
<evidence type="ECO:0000256" key="4">
    <source>
        <dbReference type="ARBA" id="ARBA00022741"/>
    </source>
</evidence>
<dbReference type="EC" id="6.1.1.9" evidence="2"/>
<evidence type="ECO:0000256" key="7">
    <source>
        <dbReference type="ARBA" id="ARBA00023146"/>
    </source>
</evidence>
<dbReference type="PANTHER" id="PTHR11946:SF109">
    <property type="entry name" value="VALINE--TRNA LIGASE"/>
    <property type="match status" value="1"/>
</dbReference>
<dbReference type="Proteomes" id="UP000663829">
    <property type="component" value="Unassembled WGS sequence"/>
</dbReference>
<dbReference type="AlphaFoldDB" id="A0A814KE92"/>
<dbReference type="SUPFAM" id="SSF52374">
    <property type="entry name" value="Nucleotidylyl transferase"/>
    <property type="match status" value="1"/>
</dbReference>
<evidence type="ECO:0000256" key="5">
    <source>
        <dbReference type="ARBA" id="ARBA00022840"/>
    </source>
</evidence>
<dbReference type="PROSITE" id="PS00178">
    <property type="entry name" value="AA_TRNA_LIGASE_I"/>
    <property type="match status" value="1"/>
</dbReference>
<dbReference type="InterPro" id="IPR002303">
    <property type="entry name" value="Valyl-tRNA_ligase"/>
</dbReference>
<keyword evidence="12" id="KW-1185">Reference proteome</keyword>
<reference evidence="10" key="1">
    <citation type="submission" date="2021-02" db="EMBL/GenBank/DDBJ databases">
        <authorList>
            <person name="Nowell W R."/>
        </authorList>
    </citation>
    <scope>NUCLEOTIDE SEQUENCE</scope>
</reference>